<keyword evidence="1" id="KW-0812">Transmembrane</keyword>
<keyword evidence="1" id="KW-1133">Transmembrane helix</keyword>
<accession>A0A1H6TNF5</accession>
<dbReference type="Pfam" id="PF07635">
    <property type="entry name" value="PSCyt1"/>
    <property type="match status" value="1"/>
</dbReference>
<sequence length="483" mass="53378">MEQSSDIIIFFGRFHPLFLHLPIGFLALGFLMEFMSRREKFSYLKPAIGFVLGLGALSALLTAILGLMLAQAGDYGEDLLFIHQWAGILLVLFAFGTWWLYGQKEKKATLKLNRAYMSSFALMMVFLAVAGHYGGSLTHGANYLTQYLPNGIKQLAGMPIEEKGPKLIENLDEAVVYTDIIHPIMEIRCNSCHNASKKKGDLQMHTREALLKGGENGPIFLAGNATESEMIKRIHLDPNHDDHMPPKGKSQLTDEQVLLLEWWINEGAPFDKKVAELKADQEVQSVLLTLADPNANKSAVEILLGEGTIAPDQEKLRAYAEQGISVKSLSNDSNWLQVTLYRKDSVDQVLEKLAVDFPEQITWLDAKDTPLTDTGLAAVGKMKNLTRVRVEKTRISDAGLAHLASLEYLESLNLYGTEVSDAGLEHLAGLPNLRRLYAWETGISKEAAAEFVATGAKVDINLGYEVNVIDSLNVEVKPVAVNN</sequence>
<keyword evidence="5" id="KW-1185">Reference proteome</keyword>
<dbReference type="EMBL" id="FNZH01000001">
    <property type="protein sequence ID" value="SEI78707.1"/>
    <property type="molecule type" value="Genomic_DNA"/>
</dbReference>
<dbReference type="PANTHER" id="PTHR35889:SF3">
    <property type="entry name" value="F-BOX DOMAIN-CONTAINING PROTEIN"/>
    <property type="match status" value="1"/>
</dbReference>
<protein>
    <submittedName>
        <fullName evidence="4">Uncharacterized membrane protein</fullName>
    </submittedName>
</protein>
<dbReference type="AlphaFoldDB" id="A0A1H6TNF5"/>
<dbReference type="Proteomes" id="UP000199403">
    <property type="component" value="Unassembled WGS sequence"/>
</dbReference>
<feature type="domain" description="Cytochrome C Planctomycete-type" evidence="2">
    <location>
        <begin position="189"/>
        <end position="248"/>
    </location>
</feature>
<organism evidence="4 5">
    <name type="scientific">Cyclobacterium xiamenense</name>
    <dbReference type="NCBI Taxonomy" id="1297121"/>
    <lineage>
        <taxon>Bacteria</taxon>
        <taxon>Pseudomonadati</taxon>
        <taxon>Bacteroidota</taxon>
        <taxon>Cytophagia</taxon>
        <taxon>Cytophagales</taxon>
        <taxon>Cyclobacteriaceae</taxon>
        <taxon>Cyclobacterium</taxon>
    </lineage>
</organism>
<dbReference type="InterPro" id="IPR019251">
    <property type="entry name" value="DUF2231_TM"/>
</dbReference>
<keyword evidence="1" id="KW-0472">Membrane</keyword>
<feature type="transmembrane region" description="Helical" evidence="1">
    <location>
        <begin position="82"/>
        <end position="101"/>
    </location>
</feature>
<gene>
    <name evidence="4" type="ORF">SAMN05192553_101292</name>
</gene>
<evidence type="ECO:0000313" key="4">
    <source>
        <dbReference type="EMBL" id="SEI78707.1"/>
    </source>
</evidence>
<evidence type="ECO:0000259" key="2">
    <source>
        <dbReference type="Pfam" id="PF07635"/>
    </source>
</evidence>
<feature type="transmembrane region" description="Helical" evidence="1">
    <location>
        <begin position="17"/>
        <end position="35"/>
    </location>
</feature>
<evidence type="ECO:0000256" key="1">
    <source>
        <dbReference type="SAM" id="Phobius"/>
    </source>
</evidence>
<dbReference type="STRING" id="1416801.SAMN05192553_101292"/>
<dbReference type="RefSeq" id="WP_092168462.1">
    <property type="nucleotide sequence ID" value="NZ_FNZH01000001.1"/>
</dbReference>
<dbReference type="PANTHER" id="PTHR35889">
    <property type="entry name" value="CYCLOINULO-OLIGOSACCHARIDE FRUCTANOTRANSFERASE-RELATED"/>
    <property type="match status" value="1"/>
</dbReference>
<name>A0A1H6TNF5_9BACT</name>
<dbReference type="SUPFAM" id="SSF52047">
    <property type="entry name" value="RNI-like"/>
    <property type="match status" value="1"/>
</dbReference>
<dbReference type="Gene3D" id="3.80.10.10">
    <property type="entry name" value="Ribonuclease Inhibitor"/>
    <property type="match status" value="1"/>
</dbReference>
<dbReference type="InterPro" id="IPR011429">
    <property type="entry name" value="Cyt_c_Planctomycete-type"/>
</dbReference>
<feature type="transmembrane region" description="Helical" evidence="1">
    <location>
        <begin position="47"/>
        <end position="70"/>
    </location>
</feature>
<dbReference type="Pfam" id="PF09990">
    <property type="entry name" value="DUF2231"/>
    <property type="match status" value="1"/>
</dbReference>
<dbReference type="InterPro" id="IPR032675">
    <property type="entry name" value="LRR_dom_sf"/>
</dbReference>
<proteinExistence type="predicted"/>
<dbReference type="OrthoDB" id="713772at2"/>
<feature type="transmembrane region" description="Helical" evidence="1">
    <location>
        <begin position="113"/>
        <end position="133"/>
    </location>
</feature>
<feature type="domain" description="DUF2231" evidence="3">
    <location>
        <begin position="14"/>
        <end position="138"/>
    </location>
</feature>
<reference evidence="5" key="1">
    <citation type="submission" date="2016-10" db="EMBL/GenBank/DDBJ databases">
        <authorList>
            <person name="Varghese N."/>
            <person name="Submissions S."/>
        </authorList>
    </citation>
    <scope>NUCLEOTIDE SEQUENCE [LARGE SCALE GENOMIC DNA]</scope>
    <source>
        <strain evidence="5">IBRC-M 10761</strain>
    </source>
</reference>
<evidence type="ECO:0000313" key="5">
    <source>
        <dbReference type="Proteomes" id="UP000199403"/>
    </source>
</evidence>
<evidence type="ECO:0000259" key="3">
    <source>
        <dbReference type="Pfam" id="PF09990"/>
    </source>
</evidence>